<dbReference type="EMBL" id="JAZGSY010000481">
    <property type="protein sequence ID" value="KAL1836017.1"/>
    <property type="molecule type" value="Genomic_DNA"/>
</dbReference>
<evidence type="ECO:0000256" key="7">
    <source>
        <dbReference type="ARBA" id="ARBA00023134"/>
    </source>
</evidence>
<feature type="domain" description="OBG-type G" evidence="11">
    <location>
        <begin position="297"/>
        <end position="569"/>
    </location>
</feature>
<organism evidence="13 14">
    <name type="scientific">Humicola insolens</name>
    <name type="common">Soft-rot fungus</name>
    <dbReference type="NCBI Taxonomy" id="85995"/>
    <lineage>
        <taxon>Eukaryota</taxon>
        <taxon>Fungi</taxon>
        <taxon>Dikarya</taxon>
        <taxon>Ascomycota</taxon>
        <taxon>Pezizomycotina</taxon>
        <taxon>Sordariomycetes</taxon>
        <taxon>Sordariomycetidae</taxon>
        <taxon>Sordariales</taxon>
        <taxon>Chaetomiaceae</taxon>
        <taxon>Mycothermus</taxon>
    </lineage>
</organism>
<feature type="binding site" evidence="8">
    <location>
        <position position="865"/>
    </location>
    <ligand>
        <name>S-adenosyl-L-methionine</name>
        <dbReference type="ChEBI" id="CHEBI:59789"/>
    </ligand>
</feature>
<sequence>MACRSPCGPRSPRVFLPFLYPSLFFPNGAPRTSAVAISGARRHRSNDASPSEYPPSRLNPAPDDYAISSFADKARLTLYAGDGGHGCISFHREAFLPDGPPNGGDGGHGGSIYIQAVHGETSLHKLARRKVVRAGKGKSGRGSSRGGTRGDDVVIPVPVGTIVRELSRDDPEAEARFFLSARKRRNMLTDEAPDAEPPDENPERSRWILYPGASTTELKSIQLPPLPRRDRILQQPRAPIHLDLSKPTPRPILLAAGGLGGLGNPHFVTKDNRKPMFATRGERAISLEIELELRLLADVGLVGLPNAGKSTLLRSITNSRTRVGNWAFTTLQPNIGTVVLDNNKGRPLLTSYRKAKGPNDPFSIDPMPEQERRTRFTVADIPGLIEGAHLDKGLGMAFLRHVERAGVLAFVIDLSAGNAVQALKALWLEVGLYAQMRDEEERARRRQAAVDWSPSAGTNFGRDFDLDPDDPTFWPSGIHSPDDLSVNAGGGLHIAGKPWFVVATKGDLPETAENFVELRDYLTAITRGEVPHPSGVEGAWTRDCAAIPVSAIRGEGVDRVVHWAGRRGGGRGGRDNRDSRDNRADHRPYTRFPEVIKENKRLEQYYNTLLDLPEDERADFWAALRRELPNSFRFCGSKGHALAVKRLLQTRYIPEITRITHEGVAVEPPKPVPWYPDSLAWSMTTPKNVIRKFPPFAAFQKFLVSETSVGNISRQEVVSMIPPLLMDVRPGMTVLDLCAAPGSKAAQLLEMIHRGEEARIRRVIRSFAAEGDPAAVGEEDVREDEDEAARLEADPGDDGRATGLLIANDADYKRSHMLIHQLKRLSSPNIIVTNHDATMYPALRIQNPDNPNKPMYLKFDRILADVPCSGDGTLRKNVNLWKDWAPGNALGLHLTQVRILVRALQMLKPGGRVVYSTCSMNPVENEAVVAAAIERCGGPEKIEIIDCSDQLPLLKRKPGLRKWQIMDKSGRMWNTWEEVEEYTKSTEDGIAPGRLVESMFPRPATSDCADLPLERCMRVYAHQQDTGGFFITALRKKAEFKAKPEEARRQPTKPNGQATAAPKRPLDEVEGEGDDAGAKKVRLSEEPAADEPAAVDASTPANGETPAVEGEEAPTQEASEQPESTTQPPTTSAEPANQTEDTSQKKPKEPYEEPFKYLPPDHEVIQSVCSFYQISPRFPADRYMVRNALGEPAKSIYYTSALVRDILVLNEGRGVKFVHGGVKMFVKQDAPSADVCRWRIQSEGMPILHGYVGPERVVVLRKKETLRRLLVEMFPKIAGDDWKKMDEIGERVRDLGLGCCVLRIEPEKVPEPAADESGKVEENYFTEHMALPLWKSFQSLNLMLPKEDRSAMLLRIYNDTTPLINMGIQRDGKDKQQEQKVEPKVEEEAADAEMQDASAPVEAEGAAEGDADVEVPDADAATAPAPAAEEVPKA</sequence>
<feature type="compositionally biased region" description="Low complexity" evidence="9">
    <location>
        <begin position="1418"/>
        <end position="1434"/>
    </location>
</feature>
<keyword evidence="7" id="KW-0342">GTP-binding</keyword>
<keyword evidence="6 8" id="KW-0694">RNA-binding</keyword>
<dbReference type="InterPro" id="IPR057286">
    <property type="entry name" value="PUA_NSUN2"/>
</dbReference>
<dbReference type="Gene3D" id="2.70.210.12">
    <property type="entry name" value="GTP1/OBG domain"/>
    <property type="match status" value="1"/>
</dbReference>
<dbReference type="PROSITE" id="PS51883">
    <property type="entry name" value="OBG"/>
    <property type="match status" value="1"/>
</dbReference>
<evidence type="ECO:0000259" key="12">
    <source>
        <dbReference type="PROSITE" id="PS51883"/>
    </source>
</evidence>
<evidence type="ECO:0000256" key="9">
    <source>
        <dbReference type="SAM" id="MobiDB-lite"/>
    </source>
</evidence>
<feature type="compositionally biased region" description="Basic and acidic residues" evidence="9">
    <location>
        <begin position="1142"/>
        <end position="1156"/>
    </location>
</feature>
<dbReference type="InterPro" id="IPR023267">
    <property type="entry name" value="RCMT"/>
</dbReference>
<protein>
    <submittedName>
        <fullName evidence="13">Uncharacterized protein</fullName>
    </submittedName>
</protein>
<feature type="binding site" evidence="8">
    <location>
        <position position="836"/>
    </location>
    <ligand>
        <name>S-adenosyl-L-methionine</name>
        <dbReference type="ChEBI" id="CHEBI:59789"/>
    </ligand>
</feature>
<feature type="compositionally biased region" description="Basic and acidic residues" evidence="9">
    <location>
        <begin position="1040"/>
        <end position="1049"/>
    </location>
</feature>
<proteinExistence type="inferred from homology"/>
<evidence type="ECO:0000259" key="10">
    <source>
        <dbReference type="PROSITE" id="PS51686"/>
    </source>
</evidence>
<dbReference type="SUPFAM" id="SSF52540">
    <property type="entry name" value="P-loop containing nucleoside triphosphate hydrolases"/>
    <property type="match status" value="1"/>
</dbReference>
<evidence type="ECO:0000259" key="11">
    <source>
        <dbReference type="PROSITE" id="PS51710"/>
    </source>
</evidence>
<dbReference type="InterPro" id="IPR057285">
    <property type="entry name" value="Pre-PUA_NSUN2"/>
</dbReference>
<dbReference type="Pfam" id="PF01189">
    <property type="entry name" value="Methyltr_RsmB-F"/>
    <property type="match status" value="1"/>
</dbReference>
<dbReference type="PROSITE" id="PS51710">
    <property type="entry name" value="G_OBG"/>
    <property type="match status" value="1"/>
</dbReference>
<feature type="region of interest" description="Disordered" evidence="9">
    <location>
        <begin position="1040"/>
        <end position="1156"/>
    </location>
</feature>
<dbReference type="PROSITE" id="PS51686">
    <property type="entry name" value="SAM_MT_RSMB_NOP"/>
    <property type="match status" value="1"/>
</dbReference>
<comment type="caution">
    <text evidence="13">The sequence shown here is derived from an EMBL/GenBank/DDBJ whole genome shotgun (WGS) entry which is preliminary data.</text>
</comment>
<dbReference type="Pfam" id="PF01018">
    <property type="entry name" value="GTP1_OBG"/>
    <property type="match status" value="2"/>
</dbReference>
<dbReference type="InterPro" id="IPR018314">
    <property type="entry name" value="RsmB/NOL1/NOP2-like_CS"/>
</dbReference>
<dbReference type="InterPro" id="IPR006169">
    <property type="entry name" value="GTP1_OBG_dom"/>
</dbReference>
<feature type="compositionally biased region" description="Basic and acidic residues" evidence="9">
    <location>
        <begin position="572"/>
        <end position="587"/>
    </location>
</feature>
<dbReference type="Gene3D" id="3.40.50.300">
    <property type="entry name" value="P-loop containing nucleotide triphosphate hydrolases"/>
    <property type="match status" value="1"/>
</dbReference>
<evidence type="ECO:0000256" key="2">
    <source>
        <dbReference type="ARBA" id="ARBA00022603"/>
    </source>
</evidence>
<feature type="compositionally biased region" description="Acidic residues" evidence="9">
    <location>
        <begin position="1405"/>
        <end position="1417"/>
    </location>
</feature>
<evidence type="ECO:0000313" key="14">
    <source>
        <dbReference type="Proteomes" id="UP001583172"/>
    </source>
</evidence>
<dbReference type="Proteomes" id="UP001583172">
    <property type="component" value="Unassembled WGS sequence"/>
</dbReference>
<dbReference type="InterPro" id="IPR049560">
    <property type="entry name" value="MeTrfase_RsmB-F_NOP2_cat"/>
</dbReference>
<keyword evidence="2 8" id="KW-0489">Methyltransferase</keyword>
<feature type="active site" description="Nucleophile" evidence="8">
    <location>
        <position position="918"/>
    </location>
</feature>
<gene>
    <name evidence="13" type="ORF">VTJ49DRAFT_5688</name>
</gene>
<keyword evidence="3 8" id="KW-0808">Transferase</keyword>
<dbReference type="InterPro" id="IPR029063">
    <property type="entry name" value="SAM-dependent_MTases_sf"/>
</dbReference>
<dbReference type="InterPro" id="IPR027417">
    <property type="entry name" value="P-loop_NTPase"/>
</dbReference>
<evidence type="ECO:0000256" key="8">
    <source>
        <dbReference type="PROSITE-ProRule" id="PRU01023"/>
    </source>
</evidence>
<feature type="compositionally biased region" description="Low complexity" evidence="9">
    <location>
        <begin position="1395"/>
        <end position="1404"/>
    </location>
</feature>
<dbReference type="InterPro" id="IPR001678">
    <property type="entry name" value="MeTrfase_RsmB-F_NOP2_dom"/>
</dbReference>
<evidence type="ECO:0000313" key="13">
    <source>
        <dbReference type="EMBL" id="KAL1836017.1"/>
    </source>
</evidence>
<feature type="region of interest" description="Disordered" evidence="9">
    <location>
        <begin position="564"/>
        <end position="587"/>
    </location>
</feature>
<dbReference type="PRINTS" id="PR00326">
    <property type="entry name" value="GTP1OBG"/>
</dbReference>
<dbReference type="CDD" id="cd01898">
    <property type="entry name" value="Obg"/>
    <property type="match status" value="1"/>
</dbReference>
<dbReference type="Pfam" id="PF25378">
    <property type="entry name" value="PUA_NSUN2"/>
    <property type="match status" value="1"/>
</dbReference>
<reference evidence="13 14" key="1">
    <citation type="journal article" date="2024" name="Commun. Biol.">
        <title>Comparative genomic analysis of thermophilic fungi reveals convergent evolutionary adaptations and gene losses.</title>
        <authorList>
            <person name="Steindorff A.S."/>
            <person name="Aguilar-Pontes M.V."/>
            <person name="Robinson A.J."/>
            <person name="Andreopoulos B."/>
            <person name="LaButti K."/>
            <person name="Kuo A."/>
            <person name="Mondo S."/>
            <person name="Riley R."/>
            <person name="Otillar R."/>
            <person name="Haridas S."/>
            <person name="Lipzen A."/>
            <person name="Grimwood J."/>
            <person name="Schmutz J."/>
            <person name="Clum A."/>
            <person name="Reid I.D."/>
            <person name="Moisan M.C."/>
            <person name="Butler G."/>
            <person name="Nguyen T.T.M."/>
            <person name="Dewar K."/>
            <person name="Conant G."/>
            <person name="Drula E."/>
            <person name="Henrissat B."/>
            <person name="Hansel C."/>
            <person name="Singer S."/>
            <person name="Hutchinson M.I."/>
            <person name="de Vries R.P."/>
            <person name="Natvig D.O."/>
            <person name="Powell A.J."/>
            <person name="Tsang A."/>
            <person name="Grigoriev I.V."/>
        </authorList>
    </citation>
    <scope>NUCLEOTIDE SEQUENCE [LARGE SCALE GENOMIC DNA]</scope>
    <source>
        <strain evidence="13 14">CBS 620.91</strain>
    </source>
</reference>
<dbReference type="SUPFAM" id="SSF53335">
    <property type="entry name" value="S-adenosyl-L-methionine-dependent methyltransferases"/>
    <property type="match status" value="1"/>
</dbReference>
<comment type="similarity">
    <text evidence="1 8">Belongs to the class I-like SAM-binding methyltransferase superfamily. RsmB/NOP family.</text>
</comment>
<dbReference type="InterPro" id="IPR031167">
    <property type="entry name" value="G_OBG"/>
</dbReference>
<feature type="compositionally biased region" description="Low complexity" evidence="9">
    <location>
        <begin position="1119"/>
        <end position="1136"/>
    </location>
</feature>
<dbReference type="SUPFAM" id="SSF82051">
    <property type="entry name" value="Obg GTP-binding protein N-terminal domain"/>
    <property type="match status" value="1"/>
</dbReference>
<evidence type="ECO:0000256" key="4">
    <source>
        <dbReference type="ARBA" id="ARBA00022691"/>
    </source>
</evidence>
<dbReference type="PROSITE" id="PS01153">
    <property type="entry name" value="NOL1_NOP2_SUN"/>
    <property type="match status" value="1"/>
</dbReference>
<dbReference type="Pfam" id="PF25376">
    <property type="entry name" value="Pre-PUA_NSUN2"/>
    <property type="match status" value="1"/>
</dbReference>
<dbReference type="InterPro" id="IPR006073">
    <property type="entry name" value="GTP-bd"/>
</dbReference>
<evidence type="ECO:0000256" key="1">
    <source>
        <dbReference type="ARBA" id="ARBA00007494"/>
    </source>
</evidence>
<dbReference type="PANTHER" id="PTHR22808:SF1">
    <property type="entry name" value="RNA CYTOSINE-C(5)-METHYLTRANSFERASE NSUN2-RELATED"/>
    <property type="match status" value="1"/>
</dbReference>
<feature type="binding site" evidence="8">
    <location>
        <position position="809"/>
    </location>
    <ligand>
        <name>S-adenosyl-L-methionine</name>
        <dbReference type="ChEBI" id="CHEBI:59789"/>
    </ligand>
</feature>
<feature type="compositionally biased region" description="Basic and acidic residues" evidence="9">
    <location>
        <begin position="1076"/>
        <end position="1085"/>
    </location>
</feature>
<evidence type="ECO:0000256" key="3">
    <source>
        <dbReference type="ARBA" id="ARBA00022679"/>
    </source>
</evidence>
<feature type="region of interest" description="Disordered" evidence="9">
    <location>
        <begin position="132"/>
        <end position="153"/>
    </location>
</feature>
<dbReference type="PANTHER" id="PTHR22808">
    <property type="entry name" value="NCL1 YEAST -RELATED NOL1/NOP2/FMU SUN DOMAIN-CONTAINING"/>
    <property type="match status" value="1"/>
</dbReference>
<dbReference type="Gene3D" id="3.40.50.150">
    <property type="entry name" value="Vaccinia Virus protein VP39"/>
    <property type="match status" value="1"/>
</dbReference>
<keyword evidence="14" id="KW-1185">Reference proteome</keyword>
<dbReference type="InterPro" id="IPR036726">
    <property type="entry name" value="GTP1_OBG_dom_sf"/>
</dbReference>
<feature type="region of interest" description="Disordered" evidence="9">
    <location>
        <begin position="1367"/>
        <end position="1434"/>
    </location>
</feature>
<feature type="binding site" evidence="8">
    <location>
        <begin position="738"/>
        <end position="744"/>
    </location>
    <ligand>
        <name>S-adenosyl-L-methionine</name>
        <dbReference type="ChEBI" id="CHEBI:59789"/>
    </ligand>
</feature>
<dbReference type="Pfam" id="PF01926">
    <property type="entry name" value="MMR_HSR1"/>
    <property type="match status" value="1"/>
</dbReference>
<feature type="region of interest" description="Disordered" evidence="9">
    <location>
        <begin position="39"/>
        <end position="60"/>
    </location>
</feature>
<evidence type="ECO:0000256" key="6">
    <source>
        <dbReference type="ARBA" id="ARBA00022884"/>
    </source>
</evidence>
<accession>A0ABR3V2Q1</accession>
<feature type="domain" description="Obg" evidence="12">
    <location>
        <begin position="68"/>
        <end position="296"/>
    </location>
</feature>
<feature type="compositionally biased region" description="Basic and acidic residues" evidence="9">
    <location>
        <begin position="1370"/>
        <end position="1387"/>
    </location>
</feature>
<feature type="domain" description="SAM-dependent MTase RsmB/NOP-type" evidence="10">
    <location>
        <begin position="620"/>
        <end position="1037"/>
    </location>
</feature>
<keyword evidence="5" id="KW-0547">Nucleotide-binding</keyword>
<evidence type="ECO:0000256" key="5">
    <source>
        <dbReference type="ARBA" id="ARBA00022741"/>
    </source>
</evidence>
<name>A0ABR3V2Q1_HUMIN</name>
<keyword evidence="4 8" id="KW-0949">S-adenosyl-L-methionine</keyword>